<reference evidence="2 3" key="1">
    <citation type="submission" date="2019-01" db="EMBL/GenBank/DDBJ databases">
        <title>Draft genome sequence of Dictyobacter sp. Uno17.</title>
        <authorList>
            <person name="Wang C.M."/>
            <person name="Zheng Y."/>
            <person name="Sakai Y."/>
            <person name="Abe K."/>
            <person name="Yokota A."/>
            <person name="Yabe S."/>
        </authorList>
    </citation>
    <scope>NUCLEOTIDE SEQUENCE [LARGE SCALE GENOMIC DNA]</scope>
    <source>
        <strain evidence="2 3">Uno17</strain>
    </source>
</reference>
<proteinExistence type="predicted"/>
<evidence type="ECO:0000313" key="2">
    <source>
        <dbReference type="EMBL" id="GCF07967.1"/>
    </source>
</evidence>
<dbReference type="Pfam" id="PF00903">
    <property type="entry name" value="Glyoxalase"/>
    <property type="match status" value="1"/>
</dbReference>
<dbReference type="EMBL" id="BIXY01000016">
    <property type="protein sequence ID" value="GCF07967.1"/>
    <property type="molecule type" value="Genomic_DNA"/>
</dbReference>
<dbReference type="RefSeq" id="WP_149400968.1">
    <property type="nucleotide sequence ID" value="NZ_BIXY01000016.1"/>
</dbReference>
<dbReference type="PROSITE" id="PS51819">
    <property type="entry name" value="VOC"/>
    <property type="match status" value="1"/>
</dbReference>
<comment type="caution">
    <text evidence="2">The sequence shown here is derived from an EMBL/GenBank/DDBJ whole genome shotgun (WGS) entry which is preliminary data.</text>
</comment>
<sequence length="147" mass="16100">MATLAFSHVALTCQDPLSIERFYTQYFGFTRARVIAIGEGQVVFLKREDTYLELFPATQVAPLASAKGSGPEYPGWRHLAFAVENVDAALAEIGNAARITLGPIDFDSVIPGWRTAWLADPEGNIVEISQGYTDQENPPQLEDTPLS</sequence>
<feature type="domain" description="VOC" evidence="1">
    <location>
        <begin position="5"/>
        <end position="131"/>
    </location>
</feature>
<dbReference type="SUPFAM" id="SSF54593">
    <property type="entry name" value="Glyoxalase/Bleomycin resistance protein/Dihydroxybiphenyl dioxygenase"/>
    <property type="match status" value="1"/>
</dbReference>
<dbReference type="CDD" id="cd06587">
    <property type="entry name" value="VOC"/>
    <property type="match status" value="1"/>
</dbReference>
<dbReference type="InterPro" id="IPR029068">
    <property type="entry name" value="Glyas_Bleomycin-R_OHBP_Dase"/>
</dbReference>
<organism evidence="2 3">
    <name type="scientific">Dictyobacter arantiisoli</name>
    <dbReference type="NCBI Taxonomy" id="2014874"/>
    <lineage>
        <taxon>Bacteria</taxon>
        <taxon>Bacillati</taxon>
        <taxon>Chloroflexota</taxon>
        <taxon>Ktedonobacteria</taxon>
        <taxon>Ktedonobacterales</taxon>
        <taxon>Dictyobacteraceae</taxon>
        <taxon>Dictyobacter</taxon>
    </lineage>
</organism>
<dbReference type="InterPro" id="IPR037523">
    <property type="entry name" value="VOC_core"/>
</dbReference>
<dbReference type="OrthoDB" id="9810648at2"/>
<dbReference type="Proteomes" id="UP000322530">
    <property type="component" value="Unassembled WGS sequence"/>
</dbReference>
<accession>A0A5A5T9G0</accession>
<keyword evidence="3" id="KW-1185">Reference proteome</keyword>
<dbReference type="AlphaFoldDB" id="A0A5A5T9G0"/>
<name>A0A5A5T9G0_9CHLR</name>
<gene>
    <name evidence="2" type="ORF">KDI_15310</name>
</gene>
<dbReference type="Gene3D" id="3.10.180.10">
    <property type="entry name" value="2,3-Dihydroxybiphenyl 1,2-Dioxygenase, domain 1"/>
    <property type="match status" value="1"/>
</dbReference>
<evidence type="ECO:0000259" key="1">
    <source>
        <dbReference type="PROSITE" id="PS51819"/>
    </source>
</evidence>
<protein>
    <recommendedName>
        <fullName evidence="1">VOC domain-containing protein</fullName>
    </recommendedName>
</protein>
<evidence type="ECO:0000313" key="3">
    <source>
        <dbReference type="Proteomes" id="UP000322530"/>
    </source>
</evidence>
<dbReference type="InterPro" id="IPR004360">
    <property type="entry name" value="Glyas_Fos-R_dOase_dom"/>
</dbReference>